<protein>
    <submittedName>
        <fullName evidence="2">Peptidase A1 domain-containing protein</fullName>
    </submittedName>
</protein>
<keyword evidence="3" id="KW-1185">Reference proteome</keyword>
<accession>A0ABQ0GTG6</accession>
<sequence length="393" mass="43239">MQRRLLSNLVWAFTCLSWAAASGPYSGYDVSVLIPFNDQTNPTWTRPVHVTMRVGSPSGDRFEPWIDTGSTGVVLPAVDITGFNQNSCTLLNRGFHYLTSSNILYLGCWITRDLYFNTETDEHPVVHSQVPVLAVYRRIECDPGTDDPYVFRNGDCTTKISDQQDPTGFGFIGIGWGRMDDGKPDGTSDKNPLINVVEIPGSRTSRLYKGFIIKKEGIIVGLTEGNRVGIDFADLPLHKNDTSGGGSGSGTPNWGQIPACIWFGADDPDTDPCQEVSALLDTGIDQSYFRIPTTSGSLPPQNDGASTVVDGTTVTVSFKPSSRGWLTRTSPHESFKVGVFPGGQHDVTPREMRAYRKDGYVVTTFFNSGMHIFRKYEIAHDAQLGRVGFKMWT</sequence>
<feature type="chain" id="PRO_5045865274" evidence="1">
    <location>
        <begin position="22"/>
        <end position="393"/>
    </location>
</feature>
<evidence type="ECO:0000313" key="2">
    <source>
        <dbReference type="EMBL" id="GAB1321038.1"/>
    </source>
</evidence>
<evidence type="ECO:0000256" key="1">
    <source>
        <dbReference type="SAM" id="SignalP"/>
    </source>
</evidence>
<dbReference type="EMBL" id="BAAFSV010000006">
    <property type="protein sequence ID" value="GAB1321038.1"/>
    <property type="molecule type" value="Genomic_DNA"/>
</dbReference>
<organism evidence="2 3">
    <name type="scientific">Madurella fahalii</name>
    <dbReference type="NCBI Taxonomy" id="1157608"/>
    <lineage>
        <taxon>Eukaryota</taxon>
        <taxon>Fungi</taxon>
        <taxon>Dikarya</taxon>
        <taxon>Ascomycota</taxon>
        <taxon>Pezizomycotina</taxon>
        <taxon>Sordariomycetes</taxon>
        <taxon>Sordariomycetidae</taxon>
        <taxon>Sordariales</taxon>
        <taxon>Sordariales incertae sedis</taxon>
        <taxon>Madurella</taxon>
    </lineage>
</organism>
<dbReference type="RefSeq" id="XP_070922768.1">
    <property type="nucleotide sequence ID" value="XM_071066667.1"/>
</dbReference>
<name>A0ABQ0GTG6_9PEZI</name>
<dbReference type="Proteomes" id="UP001628179">
    <property type="component" value="Unassembled WGS sequence"/>
</dbReference>
<comment type="caution">
    <text evidence="2">The sequence shown here is derived from an EMBL/GenBank/DDBJ whole genome shotgun (WGS) entry which is preliminary data.</text>
</comment>
<proteinExistence type="predicted"/>
<dbReference type="GeneID" id="98181990"/>
<keyword evidence="1" id="KW-0732">Signal</keyword>
<feature type="signal peptide" evidence="1">
    <location>
        <begin position="1"/>
        <end position="21"/>
    </location>
</feature>
<gene>
    <name evidence="2" type="ORF">MFIFM68171_11248</name>
</gene>
<reference evidence="2 3" key="1">
    <citation type="submission" date="2024-09" db="EMBL/GenBank/DDBJ databases">
        <title>Itraconazole resistance in Madurella fahalii resulting from another homologue of gene encoding cytochrome P450 14-alpha sterol demethylase (CYP51).</title>
        <authorList>
            <person name="Yoshioka I."/>
            <person name="Fahal A.H."/>
            <person name="Kaneko S."/>
            <person name="Yaguchi T."/>
        </authorList>
    </citation>
    <scope>NUCLEOTIDE SEQUENCE [LARGE SCALE GENOMIC DNA]</scope>
    <source>
        <strain evidence="2 3">IFM 68171</strain>
    </source>
</reference>
<evidence type="ECO:0000313" key="3">
    <source>
        <dbReference type="Proteomes" id="UP001628179"/>
    </source>
</evidence>